<sequence>MKSMNLWNEGDWIAAIGAIALFAVLAFGLSLSGRKSEEVVGHPKGLFVLFYAEMWERFSYYGMRALLVLYLTKHWLFADGKANLIYGAYGALVYITPVLGGLIADRWLGQRKAVIFGGILLALGHGLMAVEGNGGQADPTINVFWMALAFIIVGSGFLKANISVIVGQLYKLTDIRRDAAYTIFYMGVNTGAALGTILVGYLGETIGWAYGFGLAGIGMVIGLIIFMVGRPALKGHGEAPAPLTRNREVTLYGVGIAAVAVCWGLIQFQDVIQNLLIVAGVSMLGYTLFEAFKLPKEPRERMFAILFLIALQPVFWGLFEQGGGSLNLYTDRYVDRAGVPTSLFQSINPIYIVLLGPLFAWLWQTLGRRGIEPSAPAKFGLALTQVGLSFLVFVWGAQSVGPAMTPVIFLFLIYLLQTTGELCLSPVGLSAMNRLAPAHLASFIMGAWFYMSAVGNFVAGKIGEATGGEGGEMSKEATLAIYSKIGWVTIGISVVVLLLSPFVKKWMHLDTLEDRSSPDDQAGVLGGGEGENVDGALPSRS</sequence>
<dbReference type="InterPro" id="IPR036259">
    <property type="entry name" value="MFS_trans_sf"/>
</dbReference>
<feature type="transmembrane region" description="Helical" evidence="9">
    <location>
        <begin position="208"/>
        <end position="228"/>
    </location>
</feature>
<feature type="transmembrane region" description="Helical" evidence="9">
    <location>
        <begin position="12"/>
        <end position="31"/>
    </location>
</feature>
<dbReference type="RefSeq" id="WP_379537282.1">
    <property type="nucleotide sequence ID" value="NZ_JBHSDR010000003.1"/>
</dbReference>
<proteinExistence type="predicted"/>
<reference evidence="12" key="1">
    <citation type="journal article" date="2019" name="Int. J. Syst. Evol. Microbiol.">
        <title>The Global Catalogue of Microorganisms (GCM) 10K type strain sequencing project: providing services to taxonomists for standard genome sequencing and annotation.</title>
        <authorList>
            <consortium name="The Broad Institute Genomics Platform"/>
            <consortium name="The Broad Institute Genome Sequencing Center for Infectious Disease"/>
            <person name="Wu L."/>
            <person name="Ma J."/>
        </authorList>
    </citation>
    <scope>NUCLEOTIDE SEQUENCE [LARGE SCALE GENOMIC DNA]</scope>
    <source>
        <strain evidence="12">CGMCC 1.12989</strain>
    </source>
</reference>
<evidence type="ECO:0000256" key="2">
    <source>
        <dbReference type="ARBA" id="ARBA00022448"/>
    </source>
</evidence>
<dbReference type="EMBL" id="JBHSDR010000003">
    <property type="protein sequence ID" value="MFC4293800.1"/>
    <property type="molecule type" value="Genomic_DNA"/>
</dbReference>
<evidence type="ECO:0000256" key="9">
    <source>
        <dbReference type="SAM" id="Phobius"/>
    </source>
</evidence>
<feature type="transmembrane region" description="Helical" evidence="9">
    <location>
        <begin position="436"/>
        <end position="459"/>
    </location>
</feature>
<keyword evidence="4 9" id="KW-0812">Transmembrane</keyword>
<evidence type="ECO:0000256" key="7">
    <source>
        <dbReference type="ARBA" id="ARBA00023136"/>
    </source>
</evidence>
<keyword evidence="7 9" id="KW-0472">Membrane</keyword>
<dbReference type="PROSITE" id="PS01022">
    <property type="entry name" value="PTR2_1"/>
    <property type="match status" value="1"/>
</dbReference>
<gene>
    <name evidence="11" type="ORF">ACFO0A_01875</name>
</gene>
<feature type="transmembrane region" description="Helical" evidence="9">
    <location>
        <begin position="113"/>
        <end position="130"/>
    </location>
</feature>
<evidence type="ECO:0000313" key="11">
    <source>
        <dbReference type="EMBL" id="MFC4293800.1"/>
    </source>
</evidence>
<organism evidence="11 12">
    <name type="scientific">Novosphingobium tardum</name>
    <dbReference type="NCBI Taxonomy" id="1538021"/>
    <lineage>
        <taxon>Bacteria</taxon>
        <taxon>Pseudomonadati</taxon>
        <taxon>Pseudomonadota</taxon>
        <taxon>Alphaproteobacteria</taxon>
        <taxon>Sphingomonadales</taxon>
        <taxon>Sphingomonadaceae</taxon>
        <taxon>Novosphingobium</taxon>
    </lineage>
</organism>
<dbReference type="InterPro" id="IPR020846">
    <property type="entry name" value="MFS_dom"/>
</dbReference>
<dbReference type="PROSITE" id="PS50850">
    <property type="entry name" value="MFS"/>
    <property type="match status" value="1"/>
</dbReference>
<feature type="transmembrane region" description="Helical" evidence="9">
    <location>
        <begin position="272"/>
        <end position="289"/>
    </location>
</feature>
<dbReference type="InterPro" id="IPR000109">
    <property type="entry name" value="POT_fam"/>
</dbReference>
<evidence type="ECO:0000313" key="12">
    <source>
        <dbReference type="Proteomes" id="UP001595828"/>
    </source>
</evidence>
<feature type="transmembrane region" description="Helical" evidence="9">
    <location>
        <begin position="179"/>
        <end position="202"/>
    </location>
</feature>
<dbReference type="Gene3D" id="1.20.1250.20">
    <property type="entry name" value="MFS general substrate transporter like domains"/>
    <property type="match status" value="1"/>
</dbReference>
<dbReference type="InterPro" id="IPR050171">
    <property type="entry name" value="MFS_Transporters"/>
</dbReference>
<dbReference type="PANTHER" id="PTHR23517">
    <property type="entry name" value="RESISTANCE PROTEIN MDTM, PUTATIVE-RELATED-RELATED"/>
    <property type="match status" value="1"/>
</dbReference>
<evidence type="ECO:0000259" key="10">
    <source>
        <dbReference type="PROSITE" id="PS50850"/>
    </source>
</evidence>
<feature type="transmembrane region" description="Helical" evidence="9">
    <location>
        <begin position="301"/>
        <end position="319"/>
    </location>
</feature>
<feature type="transmembrane region" description="Helical" evidence="9">
    <location>
        <begin position="249"/>
        <end position="266"/>
    </location>
</feature>
<evidence type="ECO:0000256" key="3">
    <source>
        <dbReference type="ARBA" id="ARBA00022475"/>
    </source>
</evidence>
<evidence type="ECO:0000256" key="1">
    <source>
        <dbReference type="ARBA" id="ARBA00004651"/>
    </source>
</evidence>
<name>A0ABV8RMP1_9SPHN</name>
<feature type="domain" description="Major facilitator superfamily (MFS) profile" evidence="10">
    <location>
        <begin position="21"/>
        <end position="504"/>
    </location>
</feature>
<comment type="subcellular location">
    <subcellularLocation>
        <location evidence="1">Cell membrane</location>
        <topology evidence="1">Multi-pass membrane protein</topology>
    </subcellularLocation>
</comment>
<keyword evidence="5" id="KW-0653">Protein transport</keyword>
<dbReference type="CDD" id="cd17346">
    <property type="entry name" value="MFS_DtpA_like"/>
    <property type="match status" value="1"/>
</dbReference>
<evidence type="ECO:0000256" key="5">
    <source>
        <dbReference type="ARBA" id="ARBA00022856"/>
    </source>
</evidence>
<dbReference type="PANTHER" id="PTHR23517:SF15">
    <property type="entry name" value="PROTON-DEPENDENT OLIGOPEPTIDE FAMILY TRANSPORT PROTEIN"/>
    <property type="match status" value="1"/>
</dbReference>
<keyword evidence="6 9" id="KW-1133">Transmembrane helix</keyword>
<dbReference type="NCBIfam" id="TIGR00924">
    <property type="entry name" value="yjdL_sub1_fam"/>
    <property type="match status" value="1"/>
</dbReference>
<protein>
    <submittedName>
        <fullName evidence="11">Peptide MFS transporter</fullName>
    </submittedName>
</protein>
<feature type="transmembrane region" description="Helical" evidence="9">
    <location>
        <begin position="403"/>
        <end position="424"/>
    </location>
</feature>
<evidence type="ECO:0000256" key="6">
    <source>
        <dbReference type="ARBA" id="ARBA00022989"/>
    </source>
</evidence>
<dbReference type="InterPro" id="IPR005279">
    <property type="entry name" value="Dipep/tripep_permease"/>
</dbReference>
<accession>A0ABV8RMP1</accession>
<evidence type="ECO:0000256" key="8">
    <source>
        <dbReference type="SAM" id="MobiDB-lite"/>
    </source>
</evidence>
<feature type="transmembrane region" description="Helical" evidence="9">
    <location>
        <begin position="379"/>
        <end position="397"/>
    </location>
</feature>
<keyword evidence="12" id="KW-1185">Reference proteome</keyword>
<feature type="transmembrane region" description="Helical" evidence="9">
    <location>
        <begin position="84"/>
        <end position="104"/>
    </location>
</feature>
<feature type="transmembrane region" description="Helical" evidence="9">
    <location>
        <begin position="350"/>
        <end position="367"/>
    </location>
</feature>
<feature type="region of interest" description="Disordered" evidence="8">
    <location>
        <begin position="516"/>
        <end position="541"/>
    </location>
</feature>
<keyword evidence="2" id="KW-0813">Transport</keyword>
<comment type="caution">
    <text evidence="11">The sequence shown here is derived from an EMBL/GenBank/DDBJ whole genome shotgun (WGS) entry which is preliminary data.</text>
</comment>
<dbReference type="Pfam" id="PF00854">
    <property type="entry name" value="PTR2"/>
    <property type="match status" value="1"/>
</dbReference>
<dbReference type="SUPFAM" id="SSF103473">
    <property type="entry name" value="MFS general substrate transporter"/>
    <property type="match status" value="1"/>
</dbReference>
<keyword evidence="3" id="KW-1003">Cell membrane</keyword>
<feature type="transmembrane region" description="Helical" evidence="9">
    <location>
        <begin position="142"/>
        <end position="167"/>
    </location>
</feature>
<dbReference type="Proteomes" id="UP001595828">
    <property type="component" value="Unassembled WGS sequence"/>
</dbReference>
<dbReference type="InterPro" id="IPR018456">
    <property type="entry name" value="PTR2_symporter_CS"/>
</dbReference>
<keyword evidence="5" id="KW-0571">Peptide transport</keyword>
<feature type="transmembrane region" description="Helical" evidence="9">
    <location>
        <begin position="479"/>
        <end position="499"/>
    </location>
</feature>
<evidence type="ECO:0000256" key="4">
    <source>
        <dbReference type="ARBA" id="ARBA00022692"/>
    </source>
</evidence>